<feature type="region of interest" description="Disordered" evidence="1">
    <location>
        <begin position="165"/>
        <end position="184"/>
    </location>
</feature>
<comment type="caution">
    <text evidence="3">The sequence shown here is derived from an EMBL/GenBank/DDBJ whole genome shotgun (WGS) entry which is preliminary data.</text>
</comment>
<feature type="transmembrane region" description="Helical" evidence="2">
    <location>
        <begin position="48"/>
        <end position="73"/>
    </location>
</feature>
<gene>
    <name evidence="3" type="ORF">DFP72DRAFT_929599</name>
</gene>
<keyword evidence="2" id="KW-0812">Transmembrane</keyword>
<accession>A0A8H6HC00</accession>
<dbReference type="AlphaFoldDB" id="A0A8H6HC00"/>
<feature type="transmembrane region" description="Helical" evidence="2">
    <location>
        <begin position="93"/>
        <end position="116"/>
    </location>
</feature>
<feature type="transmembrane region" description="Helical" evidence="2">
    <location>
        <begin position="21"/>
        <end position="42"/>
    </location>
</feature>
<evidence type="ECO:0000256" key="2">
    <source>
        <dbReference type="SAM" id="Phobius"/>
    </source>
</evidence>
<evidence type="ECO:0000313" key="3">
    <source>
        <dbReference type="EMBL" id="KAF6744270.1"/>
    </source>
</evidence>
<name>A0A8H6HC00_9AGAR</name>
<dbReference type="OrthoDB" id="10281666at2759"/>
<organism evidence="3 4">
    <name type="scientific">Ephemerocybe angulata</name>
    <dbReference type="NCBI Taxonomy" id="980116"/>
    <lineage>
        <taxon>Eukaryota</taxon>
        <taxon>Fungi</taxon>
        <taxon>Dikarya</taxon>
        <taxon>Basidiomycota</taxon>
        <taxon>Agaricomycotina</taxon>
        <taxon>Agaricomycetes</taxon>
        <taxon>Agaricomycetidae</taxon>
        <taxon>Agaricales</taxon>
        <taxon>Agaricineae</taxon>
        <taxon>Psathyrellaceae</taxon>
        <taxon>Ephemerocybe</taxon>
    </lineage>
</organism>
<dbReference type="Proteomes" id="UP000521943">
    <property type="component" value="Unassembled WGS sequence"/>
</dbReference>
<keyword evidence="2" id="KW-1133">Transmembrane helix</keyword>
<feature type="transmembrane region" description="Helical" evidence="2">
    <location>
        <begin position="136"/>
        <end position="155"/>
    </location>
</feature>
<keyword evidence="4" id="KW-1185">Reference proteome</keyword>
<protein>
    <submittedName>
        <fullName evidence="3">Uncharacterized protein</fullName>
    </submittedName>
</protein>
<keyword evidence="2" id="KW-0472">Membrane</keyword>
<evidence type="ECO:0000256" key="1">
    <source>
        <dbReference type="SAM" id="MobiDB-lite"/>
    </source>
</evidence>
<reference evidence="3 4" key="1">
    <citation type="submission" date="2020-07" db="EMBL/GenBank/DDBJ databases">
        <title>Comparative genomics of pyrophilous fungi reveals a link between fire events and developmental genes.</title>
        <authorList>
            <consortium name="DOE Joint Genome Institute"/>
            <person name="Steindorff A.S."/>
            <person name="Carver A."/>
            <person name="Calhoun S."/>
            <person name="Stillman K."/>
            <person name="Liu H."/>
            <person name="Lipzen A."/>
            <person name="Pangilinan J."/>
            <person name="Labutti K."/>
            <person name="Bruns T.D."/>
            <person name="Grigoriev I.V."/>
        </authorList>
    </citation>
    <scope>NUCLEOTIDE SEQUENCE [LARGE SCALE GENOMIC DNA]</scope>
    <source>
        <strain evidence="3 4">CBS 144469</strain>
    </source>
</reference>
<evidence type="ECO:0000313" key="4">
    <source>
        <dbReference type="Proteomes" id="UP000521943"/>
    </source>
</evidence>
<sequence length="184" mass="20546">MNWHRNQPALTATTTMNKRAIAVMVALAGSIFTSSRVIWVVLSTDHPSPAGVIGAVLALLTLPHNLTVLVLALKQRKRLYTPDDMLDFIPVTATFKVMWSSTFLGFAWVILANFYGIKELLGAPWHNVDYSPAAEYFPSIAEFLFLYAIVGLCYLDRFCSTEREDRRSKSDVDSERDGGKMEGP</sequence>
<dbReference type="EMBL" id="JACGCI010000124">
    <property type="protein sequence ID" value="KAF6744270.1"/>
    <property type="molecule type" value="Genomic_DNA"/>
</dbReference>
<proteinExistence type="predicted"/>